<dbReference type="Proteomes" id="UP000324222">
    <property type="component" value="Unassembled WGS sequence"/>
</dbReference>
<name>A0A5B7HIW5_PORTR</name>
<accession>A0A5B7HIW5</accession>
<dbReference type="EMBL" id="VSRR010029014">
    <property type="protein sequence ID" value="MPC69197.1"/>
    <property type="molecule type" value="Genomic_DNA"/>
</dbReference>
<sequence>MLSGPSLLHAPTSLITSVSFRSLECNLEQRCGCCENFRKASKIRDRRRYQRPATPSTLKAGEGSVIVAALKVQTTPYTFSLIYNAAVRRKRHQLPKLQAVNIMSKTVSTERTRGLTTPPLTSPIPVLHTLMKSLHSGDISNVVPYHCKFTI</sequence>
<protein>
    <submittedName>
        <fullName evidence="1">Uncharacterized protein</fullName>
    </submittedName>
</protein>
<keyword evidence="2" id="KW-1185">Reference proteome</keyword>
<gene>
    <name evidence="1" type="ORF">E2C01_063413</name>
</gene>
<comment type="caution">
    <text evidence="1">The sequence shown here is derived from an EMBL/GenBank/DDBJ whole genome shotgun (WGS) entry which is preliminary data.</text>
</comment>
<organism evidence="1 2">
    <name type="scientific">Portunus trituberculatus</name>
    <name type="common">Swimming crab</name>
    <name type="synonym">Neptunus trituberculatus</name>
    <dbReference type="NCBI Taxonomy" id="210409"/>
    <lineage>
        <taxon>Eukaryota</taxon>
        <taxon>Metazoa</taxon>
        <taxon>Ecdysozoa</taxon>
        <taxon>Arthropoda</taxon>
        <taxon>Crustacea</taxon>
        <taxon>Multicrustacea</taxon>
        <taxon>Malacostraca</taxon>
        <taxon>Eumalacostraca</taxon>
        <taxon>Eucarida</taxon>
        <taxon>Decapoda</taxon>
        <taxon>Pleocyemata</taxon>
        <taxon>Brachyura</taxon>
        <taxon>Eubrachyura</taxon>
        <taxon>Portunoidea</taxon>
        <taxon>Portunidae</taxon>
        <taxon>Portuninae</taxon>
        <taxon>Portunus</taxon>
    </lineage>
</organism>
<evidence type="ECO:0000313" key="1">
    <source>
        <dbReference type="EMBL" id="MPC69197.1"/>
    </source>
</evidence>
<evidence type="ECO:0000313" key="2">
    <source>
        <dbReference type="Proteomes" id="UP000324222"/>
    </source>
</evidence>
<reference evidence="1 2" key="1">
    <citation type="submission" date="2019-05" db="EMBL/GenBank/DDBJ databases">
        <title>Another draft genome of Portunus trituberculatus and its Hox gene families provides insights of decapod evolution.</title>
        <authorList>
            <person name="Jeong J.-H."/>
            <person name="Song I."/>
            <person name="Kim S."/>
            <person name="Choi T."/>
            <person name="Kim D."/>
            <person name="Ryu S."/>
            <person name="Kim W."/>
        </authorList>
    </citation>
    <scope>NUCLEOTIDE SEQUENCE [LARGE SCALE GENOMIC DNA]</scope>
    <source>
        <tissue evidence="1">Muscle</tissue>
    </source>
</reference>
<proteinExistence type="predicted"/>
<dbReference type="AlphaFoldDB" id="A0A5B7HIW5"/>